<keyword evidence="3" id="KW-1185">Reference proteome</keyword>
<dbReference type="AlphaFoldDB" id="A0AAV9GQD7"/>
<comment type="caution">
    <text evidence="2">The sequence shown here is derived from an EMBL/GenBank/DDBJ whole genome shotgun (WGS) entry which is preliminary data.</text>
</comment>
<protein>
    <submittedName>
        <fullName evidence="2">Uncharacterized protein</fullName>
    </submittedName>
</protein>
<evidence type="ECO:0000313" key="3">
    <source>
        <dbReference type="Proteomes" id="UP001321760"/>
    </source>
</evidence>
<reference evidence="2" key="1">
    <citation type="journal article" date="2023" name="Mol. Phylogenet. Evol.">
        <title>Genome-scale phylogeny and comparative genomics of the fungal order Sordariales.</title>
        <authorList>
            <person name="Hensen N."/>
            <person name="Bonometti L."/>
            <person name="Westerberg I."/>
            <person name="Brannstrom I.O."/>
            <person name="Guillou S."/>
            <person name="Cros-Aarteil S."/>
            <person name="Calhoun S."/>
            <person name="Haridas S."/>
            <person name="Kuo A."/>
            <person name="Mondo S."/>
            <person name="Pangilinan J."/>
            <person name="Riley R."/>
            <person name="LaButti K."/>
            <person name="Andreopoulos B."/>
            <person name="Lipzen A."/>
            <person name="Chen C."/>
            <person name="Yan M."/>
            <person name="Daum C."/>
            <person name="Ng V."/>
            <person name="Clum A."/>
            <person name="Steindorff A."/>
            <person name="Ohm R.A."/>
            <person name="Martin F."/>
            <person name="Silar P."/>
            <person name="Natvig D.O."/>
            <person name="Lalanne C."/>
            <person name="Gautier V."/>
            <person name="Ament-Velasquez S.L."/>
            <person name="Kruys A."/>
            <person name="Hutchinson M.I."/>
            <person name="Powell A.J."/>
            <person name="Barry K."/>
            <person name="Miller A.N."/>
            <person name="Grigoriev I.V."/>
            <person name="Debuchy R."/>
            <person name="Gladieux P."/>
            <person name="Hiltunen Thoren M."/>
            <person name="Johannesson H."/>
        </authorList>
    </citation>
    <scope>NUCLEOTIDE SEQUENCE</scope>
    <source>
        <strain evidence="2">PSN243</strain>
    </source>
</reference>
<evidence type="ECO:0000313" key="2">
    <source>
        <dbReference type="EMBL" id="KAK4451039.1"/>
    </source>
</evidence>
<feature type="chain" id="PRO_5043620007" evidence="1">
    <location>
        <begin position="18"/>
        <end position="80"/>
    </location>
</feature>
<reference evidence="2" key="2">
    <citation type="submission" date="2023-05" db="EMBL/GenBank/DDBJ databases">
        <authorList>
            <consortium name="Lawrence Berkeley National Laboratory"/>
            <person name="Steindorff A."/>
            <person name="Hensen N."/>
            <person name="Bonometti L."/>
            <person name="Westerberg I."/>
            <person name="Brannstrom I.O."/>
            <person name="Guillou S."/>
            <person name="Cros-Aarteil S."/>
            <person name="Calhoun S."/>
            <person name="Haridas S."/>
            <person name="Kuo A."/>
            <person name="Mondo S."/>
            <person name="Pangilinan J."/>
            <person name="Riley R."/>
            <person name="Labutti K."/>
            <person name="Andreopoulos B."/>
            <person name="Lipzen A."/>
            <person name="Chen C."/>
            <person name="Yanf M."/>
            <person name="Daum C."/>
            <person name="Ng V."/>
            <person name="Clum A."/>
            <person name="Ohm R."/>
            <person name="Martin F."/>
            <person name="Silar P."/>
            <person name="Natvig D."/>
            <person name="Lalanne C."/>
            <person name="Gautier V."/>
            <person name="Ament-Velasquez S.L."/>
            <person name="Kruys A."/>
            <person name="Hutchinson M.I."/>
            <person name="Powell A.J."/>
            <person name="Barry K."/>
            <person name="Miller A.N."/>
            <person name="Grigoriev I.V."/>
            <person name="Debuchy R."/>
            <person name="Gladieux P."/>
            <person name="Thoren M.H."/>
            <person name="Johannesson H."/>
        </authorList>
    </citation>
    <scope>NUCLEOTIDE SEQUENCE</scope>
    <source>
        <strain evidence="2">PSN243</strain>
    </source>
</reference>
<accession>A0AAV9GQD7</accession>
<gene>
    <name evidence="2" type="ORF">QBC34DRAFT_402049</name>
</gene>
<proteinExistence type="predicted"/>
<keyword evidence="1" id="KW-0732">Signal</keyword>
<evidence type="ECO:0000256" key="1">
    <source>
        <dbReference type="SAM" id="SignalP"/>
    </source>
</evidence>
<organism evidence="2 3">
    <name type="scientific">Podospora aff. communis PSN243</name>
    <dbReference type="NCBI Taxonomy" id="3040156"/>
    <lineage>
        <taxon>Eukaryota</taxon>
        <taxon>Fungi</taxon>
        <taxon>Dikarya</taxon>
        <taxon>Ascomycota</taxon>
        <taxon>Pezizomycotina</taxon>
        <taxon>Sordariomycetes</taxon>
        <taxon>Sordariomycetidae</taxon>
        <taxon>Sordariales</taxon>
        <taxon>Podosporaceae</taxon>
        <taxon>Podospora</taxon>
    </lineage>
</organism>
<feature type="signal peptide" evidence="1">
    <location>
        <begin position="1"/>
        <end position="17"/>
    </location>
</feature>
<dbReference type="EMBL" id="MU865930">
    <property type="protein sequence ID" value="KAK4451039.1"/>
    <property type="molecule type" value="Genomic_DNA"/>
</dbReference>
<name>A0AAV9GQD7_9PEZI</name>
<dbReference type="Proteomes" id="UP001321760">
    <property type="component" value="Unassembled WGS sequence"/>
</dbReference>
<sequence length="80" mass="8462">MNSKALAIAVFVSLSMALVTPAIQGLAAESNKLCPTRVCNVRSDTDGCYLYCTGHCWRDSGSCVSREGSGAGQCVCVYYT</sequence>